<protein>
    <submittedName>
        <fullName evidence="1">Uncharacterized protein</fullName>
    </submittedName>
</protein>
<accession>A0A1C7LSQ2</accession>
<proteinExistence type="predicted"/>
<evidence type="ECO:0000313" key="1">
    <source>
        <dbReference type="EMBL" id="OBZ67558.1"/>
    </source>
</evidence>
<dbReference type="AlphaFoldDB" id="A0A1C7LSQ2"/>
<gene>
    <name evidence="1" type="ORF">A0H81_12424</name>
</gene>
<keyword evidence="2" id="KW-1185">Reference proteome</keyword>
<dbReference type="EMBL" id="LUGG01000023">
    <property type="protein sequence ID" value="OBZ67558.1"/>
    <property type="molecule type" value="Genomic_DNA"/>
</dbReference>
<name>A0A1C7LSQ2_GRIFR</name>
<reference evidence="1 2" key="1">
    <citation type="submission" date="2016-03" db="EMBL/GenBank/DDBJ databases">
        <title>Whole genome sequencing of Grifola frondosa 9006-11.</title>
        <authorList>
            <person name="Min B."/>
            <person name="Park H."/>
            <person name="Kim J.-G."/>
            <person name="Cho H."/>
            <person name="Oh Y.-L."/>
            <person name="Kong W.-S."/>
            <person name="Choi I.-G."/>
        </authorList>
    </citation>
    <scope>NUCLEOTIDE SEQUENCE [LARGE SCALE GENOMIC DNA]</scope>
    <source>
        <strain evidence="1 2">9006-11</strain>
    </source>
</reference>
<dbReference type="Proteomes" id="UP000092993">
    <property type="component" value="Unassembled WGS sequence"/>
</dbReference>
<organism evidence="1 2">
    <name type="scientific">Grifola frondosa</name>
    <name type="common">Maitake</name>
    <name type="synonym">Polyporus frondosus</name>
    <dbReference type="NCBI Taxonomy" id="5627"/>
    <lineage>
        <taxon>Eukaryota</taxon>
        <taxon>Fungi</taxon>
        <taxon>Dikarya</taxon>
        <taxon>Basidiomycota</taxon>
        <taxon>Agaricomycotina</taxon>
        <taxon>Agaricomycetes</taxon>
        <taxon>Polyporales</taxon>
        <taxon>Grifolaceae</taxon>
        <taxon>Grifola</taxon>
    </lineage>
</organism>
<evidence type="ECO:0000313" key="2">
    <source>
        <dbReference type="Proteomes" id="UP000092993"/>
    </source>
</evidence>
<comment type="caution">
    <text evidence="1">The sequence shown here is derived from an EMBL/GenBank/DDBJ whole genome shotgun (WGS) entry which is preliminary data.</text>
</comment>
<sequence length="98" mass="11407">MCVSVRVRSARLLTLIYPSQVFRPFLCQHCVHLHLRHRPRLQRRRLWHRARHLHRRTTLLPCHIPAPHICAPKTPILSCLGFCGSEGHRGAKHPPLPV</sequence>